<dbReference type="EMBL" id="JAULSU010000001">
    <property type="protein sequence ID" value="KAK0631342.1"/>
    <property type="molecule type" value="Genomic_DNA"/>
</dbReference>
<evidence type="ECO:0000313" key="3">
    <source>
        <dbReference type="Proteomes" id="UP001175000"/>
    </source>
</evidence>
<keyword evidence="1" id="KW-0732">Signal</keyword>
<name>A0AA40CAP0_9PEZI</name>
<dbReference type="Proteomes" id="UP001175000">
    <property type="component" value="Unassembled WGS sequence"/>
</dbReference>
<gene>
    <name evidence="2" type="ORF">B0T14DRAFT_597034</name>
</gene>
<dbReference type="AlphaFoldDB" id="A0AA40CAP0"/>
<proteinExistence type="predicted"/>
<sequence length="173" mass="19060">MSWACKILATFCTYLSFNCSTVQANNLNTIATTPTLSAREPLRTFPPDCTLSDFRIHTTPAGQNYLVGCFVAGPWGGRHDVAVMSWQNTPEDCAKHCDTFPQCKGFTYSRFPGPWENCWVYDELPEPQMTKQSGYGGVALDSFLLAYAWGGELPTVEGKGGVRRRGEGEVSLS</sequence>
<feature type="signal peptide" evidence="1">
    <location>
        <begin position="1"/>
        <end position="24"/>
    </location>
</feature>
<accession>A0AA40CAP0</accession>
<reference evidence="2" key="1">
    <citation type="submission" date="2023-06" db="EMBL/GenBank/DDBJ databases">
        <title>Genome-scale phylogeny and comparative genomics of the fungal order Sordariales.</title>
        <authorList>
            <consortium name="Lawrence Berkeley National Laboratory"/>
            <person name="Hensen N."/>
            <person name="Bonometti L."/>
            <person name="Westerberg I."/>
            <person name="Brannstrom I.O."/>
            <person name="Guillou S."/>
            <person name="Cros-Aarteil S."/>
            <person name="Calhoun S."/>
            <person name="Haridas S."/>
            <person name="Kuo A."/>
            <person name="Mondo S."/>
            <person name="Pangilinan J."/>
            <person name="Riley R."/>
            <person name="Labutti K."/>
            <person name="Andreopoulos B."/>
            <person name="Lipzen A."/>
            <person name="Chen C."/>
            <person name="Yanf M."/>
            <person name="Daum C."/>
            <person name="Ng V."/>
            <person name="Clum A."/>
            <person name="Steindorff A."/>
            <person name="Ohm R."/>
            <person name="Martin F."/>
            <person name="Silar P."/>
            <person name="Natvig D."/>
            <person name="Lalanne C."/>
            <person name="Gautier V."/>
            <person name="Ament-Velasquez S.L."/>
            <person name="Kruys A."/>
            <person name="Hutchinson M.I."/>
            <person name="Powell A.J."/>
            <person name="Barry K."/>
            <person name="Miller A.N."/>
            <person name="Grigoriev I.V."/>
            <person name="Debuchy R."/>
            <person name="Gladieux P."/>
            <person name="Thoren M.H."/>
            <person name="Johannesson H."/>
        </authorList>
    </citation>
    <scope>NUCLEOTIDE SEQUENCE</scope>
    <source>
        <strain evidence="2">CBS 606.72</strain>
    </source>
</reference>
<dbReference type="Gene3D" id="3.50.4.10">
    <property type="entry name" value="Hepatocyte Growth Factor"/>
    <property type="match status" value="1"/>
</dbReference>
<organism evidence="2 3">
    <name type="scientific">Immersiella caudata</name>
    <dbReference type="NCBI Taxonomy" id="314043"/>
    <lineage>
        <taxon>Eukaryota</taxon>
        <taxon>Fungi</taxon>
        <taxon>Dikarya</taxon>
        <taxon>Ascomycota</taxon>
        <taxon>Pezizomycotina</taxon>
        <taxon>Sordariomycetes</taxon>
        <taxon>Sordariomycetidae</taxon>
        <taxon>Sordariales</taxon>
        <taxon>Lasiosphaeriaceae</taxon>
        <taxon>Immersiella</taxon>
    </lineage>
</organism>
<feature type="chain" id="PRO_5041319483" description="Apple domain-containing protein" evidence="1">
    <location>
        <begin position="25"/>
        <end position="173"/>
    </location>
</feature>
<keyword evidence="3" id="KW-1185">Reference proteome</keyword>
<evidence type="ECO:0000256" key="1">
    <source>
        <dbReference type="SAM" id="SignalP"/>
    </source>
</evidence>
<evidence type="ECO:0008006" key="4">
    <source>
        <dbReference type="Google" id="ProtNLM"/>
    </source>
</evidence>
<comment type="caution">
    <text evidence="2">The sequence shown here is derived from an EMBL/GenBank/DDBJ whole genome shotgun (WGS) entry which is preliminary data.</text>
</comment>
<evidence type="ECO:0000313" key="2">
    <source>
        <dbReference type="EMBL" id="KAK0631342.1"/>
    </source>
</evidence>
<protein>
    <recommendedName>
        <fullName evidence="4">Apple domain-containing protein</fullName>
    </recommendedName>
</protein>